<comment type="caution">
    <text evidence="2">The sequence shown here is derived from an EMBL/GenBank/DDBJ whole genome shotgun (WGS) entry which is preliminary data.</text>
</comment>
<accession>A0A918CGR6</accession>
<dbReference type="Proteomes" id="UP000603865">
    <property type="component" value="Unassembled WGS sequence"/>
</dbReference>
<feature type="signal peptide" evidence="1">
    <location>
        <begin position="1"/>
        <end position="24"/>
    </location>
</feature>
<evidence type="ECO:0000313" key="3">
    <source>
        <dbReference type="Proteomes" id="UP000603865"/>
    </source>
</evidence>
<evidence type="ECO:0000256" key="1">
    <source>
        <dbReference type="SAM" id="SignalP"/>
    </source>
</evidence>
<protein>
    <submittedName>
        <fullName evidence="2">Uncharacterized protein</fullName>
    </submittedName>
</protein>
<dbReference type="AlphaFoldDB" id="A0A918CGR6"/>
<keyword evidence="1" id="KW-0732">Signal</keyword>
<reference evidence="2" key="1">
    <citation type="journal article" date="2014" name="Int. J. Syst. Evol. Microbiol.">
        <title>Complete genome sequence of Corynebacterium casei LMG S-19264T (=DSM 44701T), isolated from a smear-ripened cheese.</title>
        <authorList>
            <consortium name="US DOE Joint Genome Institute (JGI-PGF)"/>
            <person name="Walter F."/>
            <person name="Albersmeier A."/>
            <person name="Kalinowski J."/>
            <person name="Ruckert C."/>
        </authorList>
    </citation>
    <scope>NUCLEOTIDE SEQUENCE</scope>
    <source>
        <strain evidence="2">JCM 31311</strain>
    </source>
</reference>
<gene>
    <name evidence="2" type="ORF">GCM10008957_38670</name>
</gene>
<keyword evidence="3" id="KW-1185">Reference proteome</keyword>
<feature type="chain" id="PRO_5037802024" evidence="1">
    <location>
        <begin position="25"/>
        <end position="270"/>
    </location>
</feature>
<name>A0A918CGR6_9DEIO</name>
<evidence type="ECO:0000313" key="2">
    <source>
        <dbReference type="EMBL" id="GGR22873.1"/>
    </source>
</evidence>
<organism evidence="2 3">
    <name type="scientific">Deinococcus ruber</name>
    <dbReference type="NCBI Taxonomy" id="1848197"/>
    <lineage>
        <taxon>Bacteria</taxon>
        <taxon>Thermotogati</taxon>
        <taxon>Deinococcota</taxon>
        <taxon>Deinococci</taxon>
        <taxon>Deinococcales</taxon>
        <taxon>Deinococcaceae</taxon>
        <taxon>Deinococcus</taxon>
    </lineage>
</organism>
<sequence length="270" mass="28590">MVTSSRIPLVTTALLALSLGAAGAATPTIQELPHSRVVTYLNGQPGWFVCDGIDTPTISVLGWPAANGRSRLTTYQKSSTGTYSFQNYRVGAGDPGAGQIHYPLTLATGSTTKNGVPYNVASFNTGVLDHPEEALTPPILGVTSAESEGQCRWVLNTRLLGFSDRRSVQITQGPGGALTYQTWNFADAARSRIVNPDGVQRTSAPSLSISGGIRLISNTQESFVFQNAGYTYTVRVARQGQPGTASITVSKGGKVLQTEPLTGYTYAVMK</sequence>
<reference evidence="2" key="2">
    <citation type="submission" date="2020-09" db="EMBL/GenBank/DDBJ databases">
        <authorList>
            <person name="Sun Q."/>
            <person name="Ohkuma M."/>
        </authorList>
    </citation>
    <scope>NUCLEOTIDE SEQUENCE</scope>
    <source>
        <strain evidence="2">JCM 31311</strain>
    </source>
</reference>
<proteinExistence type="predicted"/>
<dbReference type="EMBL" id="BMQL01000029">
    <property type="protein sequence ID" value="GGR22873.1"/>
    <property type="molecule type" value="Genomic_DNA"/>
</dbReference>
<dbReference type="RefSeq" id="WP_189092142.1">
    <property type="nucleotide sequence ID" value="NZ_BMQL01000029.1"/>
</dbReference>